<dbReference type="SUPFAM" id="SSF143548">
    <property type="entry name" value="Serine metabolism enzymes domain"/>
    <property type="match status" value="1"/>
</dbReference>
<dbReference type="Pfam" id="PF02826">
    <property type="entry name" value="2-Hacid_dh_C"/>
    <property type="match status" value="1"/>
</dbReference>
<evidence type="ECO:0000259" key="3">
    <source>
        <dbReference type="Pfam" id="PF19304"/>
    </source>
</evidence>
<name>A0ABM0TYQ3_CAMSA</name>
<keyword evidence="4" id="KW-1185">Reference proteome</keyword>
<dbReference type="PANTHER" id="PTHR42938">
    <property type="entry name" value="FORMATE DEHYDROGENASE 1"/>
    <property type="match status" value="1"/>
</dbReference>
<sequence>MSSAVAGACFSISVAANNSLKNSSSGSPLPFSSIAFIPSRGRRSITLQRRCYVGSKPTILVAEKIGEDGLKVLEGFANVDCSYNMTPEELYTKVSLCDALIVHSETMVGRKVFESSRGRLKVVGRAGAGLGNVDLRTATEFGCLVVKAPRPNSIAAAEHAIALMTAMAQAEAKAGDDQLEMNKLVGKTLLVFGFGKVGAEVARRAKGLGMRVLACDPFVVADRAHAIGVDLVSFSSLSKALANADFISLHLPLNVRTWLTLSDHRFPYMKKGVCIVNVSHGGLIQEDGLVEALDSGIVARAAIDVFTEDLHEWYKYTKLLQHERVTVIPHLAASTQKGVSTDLAEAVVGALNGGGELAATALNAPMVSPAVPTELKPYVELAEVLGDSLMQVASRGVGGLKNVKITYASARATDDLDTRLLRAMVIKGILEPISSELYVNLANADFIAKQKGMRLSEEFVFLDGSPESPLETITVQLDIVKFMYPESIYPRADFKVEGKVKDGLPYLIKQGRINVESNCVVGRIM</sequence>
<dbReference type="InterPro" id="IPR006140">
    <property type="entry name" value="D-isomer_DH_NAD-bd"/>
</dbReference>
<reference evidence="4" key="1">
    <citation type="journal article" date="2014" name="Nat. Commun.">
        <title>The emerging biofuel crop Camelina sativa retains a highly undifferentiated hexaploid genome structure.</title>
        <authorList>
            <person name="Kagale S."/>
            <person name="Koh C."/>
            <person name="Nixon J."/>
            <person name="Bollina V."/>
            <person name="Clarke W.E."/>
            <person name="Tuteja R."/>
            <person name="Spillane C."/>
            <person name="Robinson S.J."/>
            <person name="Links M.G."/>
            <person name="Clarke C."/>
            <person name="Higgins E.E."/>
            <person name="Huebert T."/>
            <person name="Sharpe A.G."/>
            <person name="Parkin I.A."/>
        </authorList>
    </citation>
    <scope>NUCLEOTIDE SEQUENCE [LARGE SCALE GENOMIC DNA]</scope>
    <source>
        <strain evidence="4">cv. DH55</strain>
    </source>
</reference>
<dbReference type="SUPFAM" id="SSF52283">
    <property type="entry name" value="Formate/glycerate dehydrogenase catalytic domain-like"/>
    <property type="match status" value="1"/>
</dbReference>
<dbReference type="Pfam" id="PF00389">
    <property type="entry name" value="2-Hacid_dh"/>
    <property type="match status" value="1"/>
</dbReference>
<feature type="domain" description="D-isomer specific 2-hydroxyacid dehydrogenase catalytic" evidence="1">
    <location>
        <begin position="59"/>
        <end position="353"/>
    </location>
</feature>
<dbReference type="InterPro" id="IPR045626">
    <property type="entry name" value="PGDH_ASB_dom"/>
</dbReference>
<dbReference type="GeneID" id="104717472"/>
<dbReference type="InterPro" id="IPR029009">
    <property type="entry name" value="ASB_dom_sf"/>
</dbReference>
<dbReference type="InterPro" id="IPR006139">
    <property type="entry name" value="D-isomer_2_OHA_DH_cat_dom"/>
</dbReference>
<feature type="domain" description="D-isomer specific 2-hydroxyacid dehydrogenase NAD-binding" evidence="2">
    <location>
        <begin position="164"/>
        <end position="332"/>
    </location>
</feature>
<feature type="domain" description="D-3-phosphoglycerate dehydrogenase ASB" evidence="3">
    <location>
        <begin position="374"/>
        <end position="457"/>
    </location>
</feature>
<organism evidence="4 5">
    <name type="scientific">Camelina sativa</name>
    <name type="common">False flax</name>
    <name type="synonym">Myagrum sativum</name>
    <dbReference type="NCBI Taxonomy" id="90675"/>
    <lineage>
        <taxon>Eukaryota</taxon>
        <taxon>Viridiplantae</taxon>
        <taxon>Streptophyta</taxon>
        <taxon>Embryophyta</taxon>
        <taxon>Tracheophyta</taxon>
        <taxon>Spermatophyta</taxon>
        <taxon>Magnoliopsida</taxon>
        <taxon>eudicotyledons</taxon>
        <taxon>Gunneridae</taxon>
        <taxon>Pentapetalae</taxon>
        <taxon>rosids</taxon>
        <taxon>malvids</taxon>
        <taxon>Brassicales</taxon>
        <taxon>Brassicaceae</taxon>
        <taxon>Camelineae</taxon>
        <taxon>Camelina</taxon>
    </lineage>
</organism>
<dbReference type="InterPro" id="IPR036291">
    <property type="entry name" value="NAD(P)-bd_dom_sf"/>
</dbReference>
<dbReference type="Pfam" id="PF19304">
    <property type="entry name" value="PGDH_inter"/>
    <property type="match status" value="1"/>
</dbReference>
<protein>
    <submittedName>
        <fullName evidence="5">D-3-phosphoglycerate dehydrogenase 1, chloroplastic-like</fullName>
    </submittedName>
</protein>
<dbReference type="Gene3D" id="3.30.1330.90">
    <property type="entry name" value="D-3-phosphoglycerate dehydrogenase, domain 3"/>
    <property type="match status" value="1"/>
</dbReference>
<proteinExistence type="predicted"/>
<dbReference type="Gene3D" id="3.40.50.720">
    <property type="entry name" value="NAD(P)-binding Rossmann-like Domain"/>
    <property type="match status" value="2"/>
</dbReference>
<evidence type="ECO:0000259" key="1">
    <source>
        <dbReference type="Pfam" id="PF00389"/>
    </source>
</evidence>
<evidence type="ECO:0000313" key="5">
    <source>
        <dbReference type="RefSeq" id="XP_010433343.1"/>
    </source>
</evidence>
<evidence type="ECO:0000313" key="4">
    <source>
        <dbReference type="Proteomes" id="UP000694864"/>
    </source>
</evidence>
<dbReference type="Proteomes" id="UP000694864">
    <property type="component" value="Chromosome 10"/>
</dbReference>
<evidence type="ECO:0000259" key="2">
    <source>
        <dbReference type="Pfam" id="PF02826"/>
    </source>
</evidence>
<accession>A0ABM0TYQ3</accession>
<gene>
    <name evidence="5" type="primary">LOC104717472</name>
</gene>
<dbReference type="PANTHER" id="PTHR42938:SF42">
    <property type="entry name" value="D-3-PHOSPHOGLYCERATE DEHYDROGENASE 1, CHLOROPLASTIC"/>
    <property type="match status" value="1"/>
</dbReference>
<dbReference type="SUPFAM" id="SSF51735">
    <property type="entry name" value="NAD(P)-binding Rossmann-fold domains"/>
    <property type="match status" value="1"/>
</dbReference>
<dbReference type="RefSeq" id="XP_010433343.1">
    <property type="nucleotide sequence ID" value="XM_010435041.2"/>
</dbReference>
<reference evidence="5" key="2">
    <citation type="submission" date="2025-08" db="UniProtKB">
        <authorList>
            <consortium name="RefSeq"/>
        </authorList>
    </citation>
    <scope>IDENTIFICATION</scope>
    <source>
        <tissue evidence="5">Leaf</tissue>
    </source>
</reference>